<keyword evidence="3" id="KW-1185">Reference proteome</keyword>
<evidence type="ECO:0000256" key="1">
    <source>
        <dbReference type="SAM" id="Phobius"/>
    </source>
</evidence>
<dbReference type="Proteomes" id="UP000264217">
    <property type="component" value="Unassembled WGS sequence"/>
</dbReference>
<dbReference type="EMBL" id="QWDC01000001">
    <property type="protein sequence ID" value="RFZ95109.1"/>
    <property type="molecule type" value="Genomic_DNA"/>
</dbReference>
<dbReference type="OrthoDB" id="946254at2"/>
<keyword evidence="1" id="KW-0812">Transmembrane</keyword>
<organism evidence="2 3">
    <name type="scientific">Mucilaginibacter conchicola</name>
    <dbReference type="NCBI Taxonomy" id="2303333"/>
    <lineage>
        <taxon>Bacteria</taxon>
        <taxon>Pseudomonadati</taxon>
        <taxon>Bacteroidota</taxon>
        <taxon>Sphingobacteriia</taxon>
        <taxon>Sphingobacteriales</taxon>
        <taxon>Sphingobacteriaceae</taxon>
        <taxon>Mucilaginibacter</taxon>
    </lineage>
</organism>
<gene>
    <name evidence="2" type="ORF">D0C36_06165</name>
</gene>
<feature type="transmembrane region" description="Helical" evidence="1">
    <location>
        <begin position="110"/>
        <end position="129"/>
    </location>
</feature>
<sequence>MLTEIRPPDGGLIYTETDLHHLFPEPFNMVSSALFLIPGIYWLIKVKGFSRQYAFLSVATWLLLIGCIGSTTYHGLRRWPVFIMMDWVPIAILCLISSVYFWIKFSERNYIGAIALLVFLGLTFGIRRFLPKYDIQLMISLNYTIMVLMIVLPLMLLLWKMRWHNSWLVFCALASFGLAIGFRVYDKYTPLSIGTHFLWHTFGAIATSLMFVFIYRVSRLQPHTT</sequence>
<keyword evidence="1" id="KW-1133">Transmembrane helix</keyword>
<dbReference type="RefSeq" id="WP_117390666.1">
    <property type="nucleotide sequence ID" value="NZ_QWDC01000001.1"/>
</dbReference>
<feature type="transmembrane region" description="Helical" evidence="1">
    <location>
        <begin position="135"/>
        <end position="159"/>
    </location>
</feature>
<feature type="transmembrane region" description="Helical" evidence="1">
    <location>
        <begin position="79"/>
        <end position="103"/>
    </location>
</feature>
<reference evidence="2 3" key="1">
    <citation type="submission" date="2018-08" db="EMBL/GenBank/DDBJ databases">
        <title>Mucilaginibacter sp. MYSH2.</title>
        <authorList>
            <person name="Seo T."/>
        </authorList>
    </citation>
    <scope>NUCLEOTIDE SEQUENCE [LARGE SCALE GENOMIC DNA]</scope>
    <source>
        <strain evidence="2 3">MYSH2</strain>
    </source>
</reference>
<proteinExistence type="predicted"/>
<accession>A0A372NZL0</accession>
<evidence type="ECO:0008006" key="4">
    <source>
        <dbReference type="Google" id="ProtNLM"/>
    </source>
</evidence>
<feature type="transmembrane region" description="Helical" evidence="1">
    <location>
        <begin position="27"/>
        <end position="44"/>
    </location>
</feature>
<feature type="transmembrane region" description="Helical" evidence="1">
    <location>
        <begin position="53"/>
        <end position="73"/>
    </location>
</feature>
<feature type="transmembrane region" description="Helical" evidence="1">
    <location>
        <begin position="166"/>
        <end position="185"/>
    </location>
</feature>
<comment type="caution">
    <text evidence="2">The sequence shown here is derived from an EMBL/GenBank/DDBJ whole genome shotgun (WGS) entry which is preliminary data.</text>
</comment>
<name>A0A372NZL0_9SPHI</name>
<evidence type="ECO:0000313" key="2">
    <source>
        <dbReference type="EMBL" id="RFZ95109.1"/>
    </source>
</evidence>
<feature type="transmembrane region" description="Helical" evidence="1">
    <location>
        <begin position="197"/>
        <end position="215"/>
    </location>
</feature>
<evidence type="ECO:0000313" key="3">
    <source>
        <dbReference type="Proteomes" id="UP000264217"/>
    </source>
</evidence>
<protein>
    <recommendedName>
        <fullName evidence="4">Hemolysin III</fullName>
    </recommendedName>
</protein>
<dbReference type="AlphaFoldDB" id="A0A372NZL0"/>
<keyword evidence="1" id="KW-0472">Membrane</keyword>